<dbReference type="OrthoDB" id="9814783at2"/>
<dbReference type="InterPro" id="IPR029033">
    <property type="entry name" value="His_PPase_superfam"/>
</dbReference>
<gene>
    <name evidence="2" type="ORF">SAMN05421863_100686</name>
</gene>
<dbReference type="AlphaFoldDB" id="A0A1I4LF02"/>
<evidence type="ECO:0000313" key="2">
    <source>
        <dbReference type="EMBL" id="SFL89177.1"/>
    </source>
</evidence>
<dbReference type="GO" id="GO:0016787">
    <property type="term" value="F:hydrolase activity"/>
    <property type="evidence" value="ECO:0007669"/>
    <property type="project" value="UniProtKB-KW"/>
</dbReference>
<evidence type="ECO:0000313" key="3">
    <source>
        <dbReference type="Proteomes" id="UP000183287"/>
    </source>
</evidence>
<dbReference type="PANTHER" id="PTHR20935">
    <property type="entry name" value="PHOSPHOGLYCERATE MUTASE-RELATED"/>
    <property type="match status" value="1"/>
</dbReference>
<keyword evidence="3" id="KW-1185">Reference proteome</keyword>
<dbReference type="InterPro" id="IPR051021">
    <property type="entry name" value="Mito_Ser/Thr_phosphatase"/>
</dbReference>
<dbReference type="Proteomes" id="UP000183287">
    <property type="component" value="Unassembled WGS sequence"/>
</dbReference>
<dbReference type="Gene3D" id="3.40.50.1240">
    <property type="entry name" value="Phosphoglycerate mutase-like"/>
    <property type="match status" value="1"/>
</dbReference>
<name>A0A1I4LF02_9PROT</name>
<evidence type="ECO:0000256" key="1">
    <source>
        <dbReference type="ARBA" id="ARBA00022801"/>
    </source>
</evidence>
<accession>A0A1I4LF02</accession>
<dbReference type="SMART" id="SM00855">
    <property type="entry name" value="PGAM"/>
    <property type="match status" value="1"/>
</dbReference>
<proteinExistence type="predicted"/>
<dbReference type="RefSeq" id="WP_074903972.1">
    <property type="nucleotide sequence ID" value="NZ_FOUB01000006.1"/>
</dbReference>
<dbReference type="InterPro" id="IPR013078">
    <property type="entry name" value="His_Pase_superF_clade-1"/>
</dbReference>
<sequence length="152" mass="16840">MELILWRHAEAEDGFPDAARKLTEKGLQQARNMAKWLKPRLIKNTRILVSPANRTQQTALALSKNFETTPEVGTSTTADRVLAAANWPYEEGMILIVGHQPTLGNVAASLICPNHTGFSIKKGAIWWFSYKQSADTENTLLRAVISPDIVQA</sequence>
<reference evidence="3" key="1">
    <citation type="submission" date="2016-10" db="EMBL/GenBank/DDBJ databases">
        <authorList>
            <person name="Varghese N."/>
            <person name="Submissions S."/>
        </authorList>
    </citation>
    <scope>NUCLEOTIDE SEQUENCE [LARGE SCALE GENOMIC DNA]</scope>
    <source>
        <strain evidence="3">Nm44</strain>
    </source>
</reference>
<dbReference type="STRING" id="44574.AAW31_14980"/>
<dbReference type="CDD" id="cd07040">
    <property type="entry name" value="HP"/>
    <property type="match status" value="1"/>
</dbReference>
<keyword evidence="1" id="KW-0378">Hydrolase</keyword>
<dbReference type="SUPFAM" id="SSF53254">
    <property type="entry name" value="Phosphoglycerate mutase-like"/>
    <property type="match status" value="1"/>
</dbReference>
<dbReference type="EMBL" id="FOUB01000006">
    <property type="protein sequence ID" value="SFL89177.1"/>
    <property type="molecule type" value="Genomic_DNA"/>
</dbReference>
<dbReference type="Pfam" id="PF00300">
    <property type="entry name" value="His_Phos_1"/>
    <property type="match status" value="1"/>
</dbReference>
<protein>
    <submittedName>
        <fullName evidence="2">Phosphohistidine phosphatase</fullName>
    </submittedName>
</protein>
<organism evidence="2 3">
    <name type="scientific">Nitrosomonas communis</name>
    <dbReference type="NCBI Taxonomy" id="44574"/>
    <lineage>
        <taxon>Bacteria</taxon>
        <taxon>Pseudomonadati</taxon>
        <taxon>Pseudomonadota</taxon>
        <taxon>Betaproteobacteria</taxon>
        <taxon>Nitrosomonadales</taxon>
        <taxon>Nitrosomonadaceae</taxon>
        <taxon>Nitrosomonas</taxon>
    </lineage>
</organism>